<dbReference type="GO" id="GO:0006777">
    <property type="term" value="P:Mo-molybdopterin cofactor biosynthetic process"/>
    <property type="evidence" value="ECO:0007669"/>
    <property type="project" value="InterPro"/>
</dbReference>
<dbReference type="KEGG" id="slp:Slip_1584"/>
<gene>
    <name evidence="2" type="ordered locus">Slip_1584</name>
</gene>
<dbReference type="STRING" id="643648.Slip_1584"/>
<reference evidence="2 3" key="2">
    <citation type="journal article" date="2010" name="Stand. Genomic Sci.">
        <title>Complete genome sequence of Syntrophothermus lipocalidus type strain (TGB-C1).</title>
        <authorList>
            <person name="Djao O.D."/>
            <person name="Zhang X."/>
            <person name="Lucas S."/>
            <person name="Lapidus A."/>
            <person name="Del Rio T.G."/>
            <person name="Nolan M."/>
            <person name="Tice H."/>
            <person name="Cheng J.F."/>
            <person name="Han C."/>
            <person name="Tapia R."/>
            <person name="Goodwin L."/>
            <person name="Pitluck S."/>
            <person name="Liolios K."/>
            <person name="Ivanova N."/>
            <person name="Mavromatis K."/>
            <person name="Mikhailova N."/>
            <person name="Ovchinnikova G."/>
            <person name="Pati A."/>
            <person name="Brambilla E."/>
            <person name="Chen A."/>
            <person name="Palaniappan K."/>
            <person name="Land M."/>
            <person name="Hauser L."/>
            <person name="Chang Y.J."/>
            <person name="Jeffries C.D."/>
            <person name="Rohde M."/>
            <person name="Sikorski J."/>
            <person name="Spring S."/>
            <person name="Goker M."/>
            <person name="Detter J.C."/>
            <person name="Woyke T."/>
            <person name="Bristow J."/>
            <person name="Eisen J.A."/>
            <person name="Markowitz V."/>
            <person name="Hugenholtz P."/>
            <person name="Kyrpides N.C."/>
            <person name="Klenk H.P."/>
        </authorList>
    </citation>
    <scope>NUCLEOTIDE SEQUENCE [LARGE SCALE GENOMIC DNA]</scope>
    <source>
        <strain evidence="3">DSM 12680 / TGB-C1</strain>
    </source>
</reference>
<accession>D7CNR1</accession>
<organism evidence="2 3">
    <name type="scientific">Syntrophothermus lipocalidus (strain DSM 12680 / TGB-C1)</name>
    <dbReference type="NCBI Taxonomy" id="643648"/>
    <lineage>
        <taxon>Bacteria</taxon>
        <taxon>Bacillati</taxon>
        <taxon>Bacillota</taxon>
        <taxon>Clostridia</taxon>
        <taxon>Eubacteriales</taxon>
        <taxon>Syntrophomonadaceae</taxon>
        <taxon>Syntrophothermus</taxon>
    </lineage>
</organism>
<dbReference type="SUPFAM" id="SSF52540">
    <property type="entry name" value="P-loop containing nucleoside triphosphate hydrolases"/>
    <property type="match status" value="1"/>
</dbReference>
<protein>
    <submittedName>
        <fullName evidence="2">Molybdopterin-guanine dinucleotide biosynthesis protein B</fullName>
    </submittedName>
</protein>
<dbReference type="AlphaFoldDB" id="D7CNR1"/>
<dbReference type="GO" id="GO:0005525">
    <property type="term" value="F:GTP binding"/>
    <property type="evidence" value="ECO:0007669"/>
    <property type="project" value="InterPro"/>
</dbReference>
<dbReference type="Gene3D" id="3.40.50.300">
    <property type="entry name" value="P-loop containing nucleotide triphosphate hydrolases"/>
    <property type="match status" value="1"/>
</dbReference>
<name>D7CNR1_SYNLT</name>
<evidence type="ECO:0000313" key="2">
    <source>
        <dbReference type="EMBL" id="ADI02346.1"/>
    </source>
</evidence>
<reference evidence="3" key="1">
    <citation type="journal article" date="2010" name="Stand. Genomic Sci.">
        <title>Complete genome sequence of Syntrophothermus lipocalidus type strain (TGB-C1T).</title>
        <authorList>
            <consortium name="US DOE Joint Genome Institute (JGI-PGF)"/>
            <person name="Djao O."/>
            <person name="Zhang X."/>
            <person name="Lucas S."/>
            <person name="Lapidus A."/>
            <person name="Glavina Del Rio T."/>
            <person name="Nolan M."/>
            <person name="Tice H."/>
            <person name="Cheng J."/>
            <person name="Han C."/>
            <person name="Tapia R."/>
            <person name="Goodwin L."/>
            <person name="Pitluck S."/>
            <person name="Liolios K."/>
            <person name="Ivanova N."/>
            <person name="Mavromatis K."/>
            <person name="Mikhailova N."/>
            <person name="Ovchinnikova G."/>
            <person name="Pati A."/>
            <person name="Brambilla E."/>
            <person name="Chen A."/>
            <person name="Palaniappan K."/>
            <person name="Land M."/>
            <person name="Hauser L."/>
            <person name="Chang Y."/>
            <person name="Jeffries C."/>
            <person name="Rohde M."/>
            <person name="Sikorski J."/>
            <person name="Spring S."/>
            <person name="Goker M."/>
            <person name="Detter J."/>
            <person name="Woyke T."/>
            <person name="Bristow J."/>
            <person name="Eisen J."/>
            <person name="Markowitz V."/>
            <person name="Hugenholtz P."/>
            <person name="Kyrpides N."/>
            <person name="Klenk H."/>
        </authorList>
    </citation>
    <scope>NUCLEOTIDE SEQUENCE [LARGE SCALE GENOMIC DNA]</scope>
    <source>
        <strain evidence="3">DSM 12680 / TGB-C1</strain>
    </source>
</reference>
<dbReference type="Pfam" id="PF03205">
    <property type="entry name" value="MobB"/>
    <property type="match status" value="1"/>
</dbReference>
<dbReference type="HOGENOM" id="CLU_068199_2_0_9"/>
<dbReference type="CDD" id="cd03116">
    <property type="entry name" value="MobB"/>
    <property type="match status" value="1"/>
</dbReference>
<keyword evidence="3" id="KW-1185">Reference proteome</keyword>
<dbReference type="Proteomes" id="UP000000378">
    <property type="component" value="Chromosome"/>
</dbReference>
<dbReference type="InterPro" id="IPR052539">
    <property type="entry name" value="MGD_biosynthesis_adapter"/>
</dbReference>
<dbReference type="EMBL" id="CP002048">
    <property type="protein sequence ID" value="ADI02346.1"/>
    <property type="molecule type" value="Genomic_DNA"/>
</dbReference>
<evidence type="ECO:0000259" key="1">
    <source>
        <dbReference type="Pfam" id="PF03205"/>
    </source>
</evidence>
<dbReference type="InterPro" id="IPR027417">
    <property type="entry name" value="P-loop_NTPase"/>
</dbReference>
<dbReference type="PANTHER" id="PTHR40072">
    <property type="entry name" value="MOLYBDOPTERIN-GUANINE DINUCLEOTIDE BIOSYNTHESIS ADAPTER PROTEIN-RELATED"/>
    <property type="match status" value="1"/>
</dbReference>
<feature type="domain" description="Molybdopterin-guanine dinucleotide biosynthesis protein B (MobB)" evidence="1">
    <location>
        <begin position="4"/>
        <end position="133"/>
    </location>
</feature>
<proteinExistence type="predicted"/>
<dbReference type="NCBIfam" id="TIGR00176">
    <property type="entry name" value="mobB"/>
    <property type="match status" value="1"/>
</dbReference>
<dbReference type="RefSeq" id="WP_013175748.1">
    <property type="nucleotide sequence ID" value="NC_014220.1"/>
</dbReference>
<dbReference type="InterPro" id="IPR004435">
    <property type="entry name" value="MobB_dom"/>
</dbReference>
<sequence length="174" mass="19266">MVPVIAFVGSHNAGKTTLLEKVISSLQDRGFKVGVIKHAFHPIVFEEGSKDSMRLFKAGASLMAVVSNEIAVEYRQQEGKMSLDEILKKVTPGLDIVLVEGFKNEDLPKIQVIRREVSSELMELNQTIAVVSDFDIGELPVPVFQPNDSDKLVDFIINYCLKGNRIRRAKPGNG</sequence>
<evidence type="ECO:0000313" key="3">
    <source>
        <dbReference type="Proteomes" id="UP000000378"/>
    </source>
</evidence>
<dbReference type="eggNOG" id="COG1763">
    <property type="taxonomic scope" value="Bacteria"/>
</dbReference>
<dbReference type="PANTHER" id="PTHR40072:SF1">
    <property type="entry name" value="MOLYBDOPTERIN-GUANINE DINUCLEOTIDE BIOSYNTHESIS ADAPTER PROTEIN"/>
    <property type="match status" value="1"/>
</dbReference>